<dbReference type="PROSITE" id="PS52004">
    <property type="entry name" value="KS3_2"/>
    <property type="match status" value="1"/>
</dbReference>
<dbReference type="PANTHER" id="PTHR43775:SF37">
    <property type="entry name" value="SI:DKEY-61P9.11"/>
    <property type="match status" value="1"/>
</dbReference>
<keyword evidence="3" id="KW-0808">Transferase</keyword>
<gene>
    <name evidence="6" type="ORF">ACFQV2_17785</name>
</gene>
<dbReference type="PROSITE" id="PS00606">
    <property type="entry name" value="KS3_1"/>
    <property type="match status" value="1"/>
</dbReference>
<dbReference type="CDD" id="cd00833">
    <property type="entry name" value="PKS"/>
    <property type="match status" value="1"/>
</dbReference>
<keyword evidence="2" id="KW-0597">Phosphoprotein</keyword>
<keyword evidence="1" id="KW-0596">Phosphopantetheine</keyword>
<reference evidence="7" key="1">
    <citation type="journal article" date="2019" name="Int. J. Syst. Evol. Microbiol.">
        <title>The Global Catalogue of Microorganisms (GCM) 10K type strain sequencing project: providing services to taxonomists for standard genome sequencing and annotation.</title>
        <authorList>
            <consortium name="The Broad Institute Genomics Platform"/>
            <consortium name="The Broad Institute Genome Sequencing Center for Infectious Disease"/>
            <person name="Wu L."/>
            <person name="Ma J."/>
        </authorList>
    </citation>
    <scope>NUCLEOTIDE SEQUENCE [LARGE SCALE GENOMIC DNA]</scope>
    <source>
        <strain evidence="7">JCM 17695</strain>
    </source>
</reference>
<dbReference type="InterPro" id="IPR018201">
    <property type="entry name" value="Ketoacyl_synth_AS"/>
</dbReference>
<dbReference type="SUPFAM" id="SSF53901">
    <property type="entry name" value="Thiolase-like"/>
    <property type="match status" value="1"/>
</dbReference>
<keyword evidence="7" id="KW-1185">Reference proteome</keyword>
<evidence type="ECO:0000259" key="5">
    <source>
        <dbReference type="PROSITE" id="PS52004"/>
    </source>
</evidence>
<evidence type="ECO:0000256" key="2">
    <source>
        <dbReference type="ARBA" id="ARBA00022553"/>
    </source>
</evidence>
<dbReference type="Gene3D" id="3.40.47.10">
    <property type="match status" value="1"/>
</dbReference>
<comment type="caution">
    <text evidence="6">The sequence shown here is derived from an EMBL/GenBank/DDBJ whole genome shotgun (WGS) entry which is preliminary data.</text>
</comment>
<evidence type="ECO:0000313" key="7">
    <source>
        <dbReference type="Proteomes" id="UP001596512"/>
    </source>
</evidence>
<sequence>MHSTELPTPAFAPVAIVGVATALPGAGDLDAFAAALEERRDLVGPVPADRRADAGLGGDDPLAECALLDRVDAFDHAFFGLSLREARQMDPQQRALLELSCRAIWDGGRSLAQLRGSRTAVVFGAAAEEYSTLIDPADQPMVTGLLPGAQAGRVAHALDLRGPASTVDTACSSSLSAVLDACRRLGAGEVEWALAGGVRLLPVPPTPTEPGAESIVSPGGRSRSFDAAADGTGLGEGGAVFLLKLLSRAQADGDPVHAVIIGGAANHDGGRSNGFAAPSAEAQEELLLTAWRSAGCTRTRSASSRRTAPARASATPSSSRR</sequence>
<name>A0ABW2TMT2_9PSEU</name>
<dbReference type="InterPro" id="IPR050091">
    <property type="entry name" value="PKS_NRPS_Biosynth_Enz"/>
</dbReference>
<dbReference type="SMART" id="SM00825">
    <property type="entry name" value="PKS_KS"/>
    <property type="match status" value="1"/>
</dbReference>
<proteinExistence type="predicted"/>
<organism evidence="6 7">
    <name type="scientific">Actinokineospora soli</name>
    <dbReference type="NCBI Taxonomy" id="1048753"/>
    <lineage>
        <taxon>Bacteria</taxon>
        <taxon>Bacillati</taxon>
        <taxon>Actinomycetota</taxon>
        <taxon>Actinomycetes</taxon>
        <taxon>Pseudonocardiales</taxon>
        <taxon>Pseudonocardiaceae</taxon>
        <taxon>Actinokineospora</taxon>
    </lineage>
</organism>
<feature type="compositionally biased region" description="Low complexity" evidence="4">
    <location>
        <begin position="297"/>
        <end position="321"/>
    </location>
</feature>
<evidence type="ECO:0000256" key="1">
    <source>
        <dbReference type="ARBA" id="ARBA00022450"/>
    </source>
</evidence>
<feature type="region of interest" description="Disordered" evidence="4">
    <location>
        <begin position="296"/>
        <end position="321"/>
    </location>
</feature>
<accession>A0ABW2TMT2</accession>
<evidence type="ECO:0000313" key="6">
    <source>
        <dbReference type="EMBL" id="MFC7615090.1"/>
    </source>
</evidence>
<feature type="domain" description="Ketosynthase family 3 (KS3)" evidence="5">
    <location>
        <begin position="11"/>
        <end position="321"/>
    </location>
</feature>
<dbReference type="EMBL" id="JBHTEY010000004">
    <property type="protein sequence ID" value="MFC7615090.1"/>
    <property type="molecule type" value="Genomic_DNA"/>
</dbReference>
<dbReference type="InterPro" id="IPR020841">
    <property type="entry name" value="PKS_Beta-ketoAc_synthase_dom"/>
</dbReference>
<protein>
    <submittedName>
        <fullName evidence="6">Polyketide synthase</fullName>
    </submittedName>
</protein>
<evidence type="ECO:0000256" key="4">
    <source>
        <dbReference type="SAM" id="MobiDB-lite"/>
    </source>
</evidence>
<dbReference type="PANTHER" id="PTHR43775">
    <property type="entry name" value="FATTY ACID SYNTHASE"/>
    <property type="match status" value="1"/>
</dbReference>
<dbReference type="Pfam" id="PF00109">
    <property type="entry name" value="ketoacyl-synt"/>
    <property type="match status" value="1"/>
</dbReference>
<dbReference type="InterPro" id="IPR014030">
    <property type="entry name" value="Ketoacyl_synth_N"/>
</dbReference>
<dbReference type="InterPro" id="IPR016039">
    <property type="entry name" value="Thiolase-like"/>
</dbReference>
<evidence type="ECO:0000256" key="3">
    <source>
        <dbReference type="ARBA" id="ARBA00022679"/>
    </source>
</evidence>
<dbReference type="Proteomes" id="UP001596512">
    <property type="component" value="Unassembled WGS sequence"/>
</dbReference>